<organism evidence="2 3">
    <name type="scientific">Streptococcus vulneris</name>
    <dbReference type="NCBI Taxonomy" id="2853160"/>
    <lineage>
        <taxon>Bacteria</taxon>
        <taxon>Bacillati</taxon>
        <taxon>Bacillota</taxon>
        <taxon>Bacilli</taxon>
        <taxon>Lactobacillales</taxon>
        <taxon>Streptococcaceae</taxon>
        <taxon>Streptococcus</taxon>
    </lineage>
</organism>
<dbReference type="InterPro" id="IPR001736">
    <property type="entry name" value="PLipase_D/transphosphatidylase"/>
</dbReference>
<protein>
    <recommendedName>
        <fullName evidence="1">PLD phosphodiesterase domain-containing protein</fullName>
    </recommendedName>
</protein>
<gene>
    <name evidence="2" type="ORF">KUA57_09530</name>
</gene>
<comment type="caution">
    <text evidence="2">The sequence shown here is derived from an EMBL/GenBank/DDBJ whole genome shotgun (WGS) entry which is preliminary data.</text>
</comment>
<dbReference type="SUPFAM" id="SSF56024">
    <property type="entry name" value="Phospholipase D/nuclease"/>
    <property type="match status" value="1"/>
</dbReference>
<dbReference type="EMBL" id="JAHUZC010000042">
    <property type="protein sequence ID" value="MBV7366074.1"/>
    <property type="molecule type" value="Genomic_DNA"/>
</dbReference>
<dbReference type="Gene3D" id="3.30.870.10">
    <property type="entry name" value="Endonuclease Chain A"/>
    <property type="match status" value="1"/>
</dbReference>
<dbReference type="Proteomes" id="UP000723776">
    <property type="component" value="Unassembled WGS sequence"/>
</dbReference>
<proteinExistence type="predicted"/>
<dbReference type="CDD" id="cd09111">
    <property type="entry name" value="PLDc_ymdC_like_1"/>
    <property type="match status" value="1"/>
</dbReference>
<evidence type="ECO:0000313" key="3">
    <source>
        <dbReference type="Proteomes" id="UP000723776"/>
    </source>
</evidence>
<feature type="non-terminal residue" evidence="2">
    <location>
        <position position="110"/>
    </location>
</feature>
<evidence type="ECO:0000313" key="2">
    <source>
        <dbReference type="EMBL" id="MBV7366074.1"/>
    </source>
</evidence>
<accession>A0ABS6SY34</accession>
<feature type="non-terminal residue" evidence="2">
    <location>
        <position position="1"/>
    </location>
</feature>
<dbReference type="PANTHER" id="PTHR21248">
    <property type="entry name" value="CARDIOLIPIN SYNTHASE"/>
    <property type="match status" value="1"/>
</dbReference>
<name>A0ABS6SY34_9STRE</name>
<dbReference type="RefSeq" id="WP_250646357.1">
    <property type="nucleotide sequence ID" value="NZ_JAHUZC010000042.1"/>
</dbReference>
<dbReference type="InterPro" id="IPR025202">
    <property type="entry name" value="PLD-like_dom"/>
</dbReference>
<feature type="domain" description="PLD phosphodiesterase" evidence="1">
    <location>
        <begin position="60"/>
        <end position="87"/>
    </location>
</feature>
<dbReference type="PROSITE" id="PS50035">
    <property type="entry name" value="PLD"/>
    <property type="match status" value="1"/>
</dbReference>
<dbReference type="Pfam" id="PF13091">
    <property type="entry name" value="PLDc_2"/>
    <property type="match status" value="1"/>
</dbReference>
<keyword evidence="3" id="KW-1185">Reference proteome</keyword>
<reference evidence="2 3" key="1">
    <citation type="submission" date="2021-06" db="EMBL/GenBank/DDBJ databases">
        <title>A novel Streptococcus species isolated from patients with diabetic foot ulcer (DFU).</title>
        <authorList>
            <person name="Chen Y.-S."/>
        </authorList>
    </citation>
    <scope>NUCLEOTIDE SEQUENCE [LARGE SCALE GENOMIC DNA]</scope>
    <source>
        <strain evidence="2 3">DM3B3</strain>
    </source>
</reference>
<dbReference type="PANTHER" id="PTHR21248:SF12">
    <property type="entry name" value="CARDIOLIPIN SYNTHASE C"/>
    <property type="match status" value="1"/>
</dbReference>
<sequence>HEAADRGVRVRLLLDDNGTSGLDRELAALDGHPNIEVRLYNPFALRWPKTLGYLTDFSRLNRRMHNKSFTADNQATIIGGRNVGDEYFGAANGVLFTDLDVLAIGAAVQD</sequence>
<evidence type="ECO:0000259" key="1">
    <source>
        <dbReference type="PROSITE" id="PS50035"/>
    </source>
</evidence>